<keyword evidence="3" id="KW-1185">Reference proteome</keyword>
<proteinExistence type="predicted"/>
<accession>A0A4S8KPU8</accession>
<feature type="compositionally biased region" description="Low complexity" evidence="1">
    <location>
        <begin position="129"/>
        <end position="145"/>
    </location>
</feature>
<dbReference type="EMBL" id="ML180360">
    <property type="protein sequence ID" value="THU77702.1"/>
    <property type="molecule type" value="Genomic_DNA"/>
</dbReference>
<evidence type="ECO:0000313" key="2">
    <source>
        <dbReference type="EMBL" id="THU77702.1"/>
    </source>
</evidence>
<gene>
    <name evidence="2" type="ORF">K435DRAFT_877511</name>
</gene>
<dbReference type="OrthoDB" id="3049134at2759"/>
<protein>
    <submittedName>
        <fullName evidence="2">Uncharacterized protein</fullName>
    </submittedName>
</protein>
<evidence type="ECO:0000313" key="3">
    <source>
        <dbReference type="Proteomes" id="UP000297245"/>
    </source>
</evidence>
<dbReference type="Proteomes" id="UP000297245">
    <property type="component" value="Unassembled WGS sequence"/>
</dbReference>
<feature type="region of interest" description="Disordered" evidence="1">
    <location>
        <begin position="1"/>
        <end position="161"/>
    </location>
</feature>
<organism evidence="2 3">
    <name type="scientific">Dendrothele bispora (strain CBS 962.96)</name>
    <dbReference type="NCBI Taxonomy" id="1314807"/>
    <lineage>
        <taxon>Eukaryota</taxon>
        <taxon>Fungi</taxon>
        <taxon>Dikarya</taxon>
        <taxon>Basidiomycota</taxon>
        <taxon>Agaricomycotina</taxon>
        <taxon>Agaricomycetes</taxon>
        <taxon>Agaricomycetidae</taxon>
        <taxon>Agaricales</taxon>
        <taxon>Agaricales incertae sedis</taxon>
        <taxon>Dendrothele</taxon>
    </lineage>
</organism>
<feature type="compositionally biased region" description="Polar residues" evidence="1">
    <location>
        <begin position="51"/>
        <end position="68"/>
    </location>
</feature>
<reference evidence="2 3" key="1">
    <citation type="journal article" date="2019" name="Nat. Ecol. Evol.">
        <title>Megaphylogeny resolves global patterns of mushroom evolution.</title>
        <authorList>
            <person name="Varga T."/>
            <person name="Krizsan K."/>
            <person name="Foldi C."/>
            <person name="Dima B."/>
            <person name="Sanchez-Garcia M."/>
            <person name="Sanchez-Ramirez S."/>
            <person name="Szollosi G.J."/>
            <person name="Szarkandi J.G."/>
            <person name="Papp V."/>
            <person name="Albert L."/>
            <person name="Andreopoulos W."/>
            <person name="Angelini C."/>
            <person name="Antonin V."/>
            <person name="Barry K.W."/>
            <person name="Bougher N.L."/>
            <person name="Buchanan P."/>
            <person name="Buyck B."/>
            <person name="Bense V."/>
            <person name="Catcheside P."/>
            <person name="Chovatia M."/>
            <person name="Cooper J."/>
            <person name="Damon W."/>
            <person name="Desjardin D."/>
            <person name="Finy P."/>
            <person name="Geml J."/>
            <person name="Haridas S."/>
            <person name="Hughes K."/>
            <person name="Justo A."/>
            <person name="Karasinski D."/>
            <person name="Kautmanova I."/>
            <person name="Kiss B."/>
            <person name="Kocsube S."/>
            <person name="Kotiranta H."/>
            <person name="LaButti K.M."/>
            <person name="Lechner B.E."/>
            <person name="Liimatainen K."/>
            <person name="Lipzen A."/>
            <person name="Lukacs Z."/>
            <person name="Mihaltcheva S."/>
            <person name="Morgado L.N."/>
            <person name="Niskanen T."/>
            <person name="Noordeloos M.E."/>
            <person name="Ohm R.A."/>
            <person name="Ortiz-Santana B."/>
            <person name="Ovrebo C."/>
            <person name="Racz N."/>
            <person name="Riley R."/>
            <person name="Savchenko A."/>
            <person name="Shiryaev A."/>
            <person name="Soop K."/>
            <person name="Spirin V."/>
            <person name="Szebenyi C."/>
            <person name="Tomsovsky M."/>
            <person name="Tulloss R.E."/>
            <person name="Uehling J."/>
            <person name="Grigoriev I.V."/>
            <person name="Vagvolgyi C."/>
            <person name="Papp T."/>
            <person name="Martin F.M."/>
            <person name="Miettinen O."/>
            <person name="Hibbett D.S."/>
            <person name="Nagy L.G."/>
        </authorList>
    </citation>
    <scope>NUCLEOTIDE SEQUENCE [LARGE SCALE GENOMIC DNA]</scope>
    <source>
        <strain evidence="2 3">CBS 962.96</strain>
    </source>
</reference>
<evidence type="ECO:0000256" key="1">
    <source>
        <dbReference type="SAM" id="MobiDB-lite"/>
    </source>
</evidence>
<name>A0A4S8KPU8_DENBC</name>
<sequence length="299" mass="33634">MVKTERKLKRERESSNEEQNTSGLDAKRQRKAFSAAGIQIGRNLGSGGYFDSQTSDTQYFDFSQSSGQHVYHEEESQPHFGSQDDDWYQYESQSQSQIAEEYEDTSTSLPLPHQDMLSIRTRTPATPLTSSESTNTEPINTNNPNVDNHSESPVSRLSGQAGTLKQRLVNDVLTAKYQSRNLAWEFLKKRNDRDDVKRRWLTLKGDDRDGHPARIALQHLAREAGVDGQAFHQANPVRQGHLVVASILIRVANELICHGGQAENIEMLKETVMDGNVLLELAGELVDIEKAARAWIDTE</sequence>
<feature type="compositionally biased region" description="Basic and acidic residues" evidence="1">
    <location>
        <begin position="1"/>
        <end position="15"/>
    </location>
</feature>
<dbReference type="AlphaFoldDB" id="A0A4S8KPU8"/>
<feature type="compositionally biased region" description="Polar residues" evidence="1">
    <location>
        <begin position="151"/>
        <end position="161"/>
    </location>
</feature>